<evidence type="ECO:0000256" key="2">
    <source>
        <dbReference type="ARBA" id="ARBA00022737"/>
    </source>
</evidence>
<comment type="similarity">
    <text evidence="3">Belongs to the WD repeat PROPPIN family.</text>
</comment>
<reference evidence="4" key="1">
    <citation type="submission" date="2022-08" db="EMBL/GenBank/DDBJ databases">
        <title>Novel sulphate-reducing endosymbionts in the free-living metamonad Anaeramoeba.</title>
        <authorList>
            <person name="Jerlstrom-Hultqvist J."/>
            <person name="Cepicka I."/>
            <person name="Gallot-Lavallee L."/>
            <person name="Salas-Leiva D."/>
            <person name="Curtis B.A."/>
            <person name="Zahonova K."/>
            <person name="Pipaliya S."/>
            <person name="Dacks J."/>
            <person name="Roger A.J."/>
        </authorList>
    </citation>
    <scope>NUCLEOTIDE SEQUENCE</scope>
    <source>
        <strain evidence="4">Busselton2</strain>
    </source>
</reference>
<comment type="caution">
    <text evidence="4">The sequence shown here is derived from an EMBL/GenBank/DDBJ whole genome shotgun (WGS) entry which is preliminary data.</text>
</comment>
<dbReference type="PANTHER" id="PTHR11227">
    <property type="entry name" value="WD-REPEAT PROTEIN INTERACTING WITH PHOSPHOINOSIDES WIPI -RELATED"/>
    <property type="match status" value="1"/>
</dbReference>
<dbReference type="InterPro" id="IPR015943">
    <property type="entry name" value="WD40/YVTN_repeat-like_dom_sf"/>
</dbReference>
<dbReference type="Pfam" id="PF21032">
    <property type="entry name" value="PROPPIN"/>
    <property type="match status" value="1"/>
</dbReference>
<protein>
    <submittedName>
        <fullName evidence="4">Wd-repeat protein interacting with phosphoinosides wipi -related</fullName>
    </submittedName>
</protein>
<dbReference type="EMBL" id="JANTQA010000029">
    <property type="protein sequence ID" value="KAJ3440921.1"/>
    <property type="molecule type" value="Genomic_DNA"/>
</dbReference>
<dbReference type="GO" id="GO:0005737">
    <property type="term" value="C:cytoplasm"/>
    <property type="evidence" value="ECO:0007669"/>
    <property type="project" value="UniProtKB-ARBA"/>
</dbReference>
<keyword evidence="2" id="KW-0677">Repeat</keyword>
<dbReference type="InterPro" id="IPR001680">
    <property type="entry name" value="WD40_rpt"/>
</dbReference>
<dbReference type="Gene3D" id="2.130.10.10">
    <property type="entry name" value="YVTN repeat-like/Quinoprotein amine dehydrogenase"/>
    <property type="match status" value="1"/>
</dbReference>
<gene>
    <name evidence="4" type="ORF">M0812_12919</name>
</gene>
<proteinExistence type="inferred from homology"/>
<dbReference type="InterPro" id="IPR048720">
    <property type="entry name" value="PROPPIN"/>
</dbReference>
<dbReference type="SMART" id="SM00320">
    <property type="entry name" value="WD40"/>
    <property type="match status" value="2"/>
</dbReference>
<evidence type="ECO:0000256" key="1">
    <source>
        <dbReference type="ARBA" id="ARBA00022574"/>
    </source>
</evidence>
<dbReference type="Proteomes" id="UP001146793">
    <property type="component" value="Unassembled WGS sequence"/>
</dbReference>
<evidence type="ECO:0000313" key="4">
    <source>
        <dbReference type="EMBL" id="KAJ3440921.1"/>
    </source>
</evidence>
<dbReference type="InterPro" id="IPR036322">
    <property type="entry name" value="WD40_repeat_dom_sf"/>
</dbReference>
<evidence type="ECO:0000256" key="3">
    <source>
        <dbReference type="ARBA" id="ARBA00025740"/>
    </source>
</evidence>
<evidence type="ECO:0000313" key="5">
    <source>
        <dbReference type="Proteomes" id="UP001146793"/>
    </source>
</evidence>
<organism evidence="4 5">
    <name type="scientific">Anaeramoeba flamelloides</name>
    <dbReference type="NCBI Taxonomy" id="1746091"/>
    <lineage>
        <taxon>Eukaryota</taxon>
        <taxon>Metamonada</taxon>
        <taxon>Anaeramoebidae</taxon>
        <taxon>Anaeramoeba</taxon>
    </lineage>
</organism>
<keyword evidence="1" id="KW-0853">WD repeat</keyword>
<name>A0AAV7ZJ44_9EUKA</name>
<accession>A0AAV7ZJ44</accession>
<dbReference type="SUPFAM" id="SSF50978">
    <property type="entry name" value="WD40 repeat-like"/>
    <property type="match status" value="1"/>
</dbReference>
<sequence>MSQKQSSIASSLSFNSKKSCLCCALQNGFRILNVEGFTKRFKRVFIGKGVRIMSLLCNSNIIAVVKLGFSKKVSLWDDYQSKMIVEMDFDSSVTAIRLFLDKIVVASMNKITILSFRDLHRIAEIPTANNSIGLLAAHEGNRDNLELLIFPGTNSGHIAVLEYQKKAVKYEWVAFDQPIGVGSLNSTGNLFAIANQDGTSIRVFHVRSGVCLCKFKRGKQKATIFDLTFSPDSKLLVVTSSRGSIHVFKLPPDLNDRTVKKTNKKGIKFGKFGTKMIRSVMKCPLENTTKNISEFIKNKFHIFTLDGWHYTFSINQEHNTITQDGEPNRFLKEK</sequence>
<dbReference type="AlphaFoldDB" id="A0AAV7ZJ44"/>